<dbReference type="PROSITE" id="PS50011">
    <property type="entry name" value="PROTEIN_KINASE_DOM"/>
    <property type="match status" value="1"/>
</dbReference>
<evidence type="ECO:0000256" key="4">
    <source>
        <dbReference type="ARBA" id="ARBA00022777"/>
    </source>
</evidence>
<dbReference type="EMBL" id="CACRXK020015648">
    <property type="protein sequence ID" value="CAB4028686.1"/>
    <property type="molecule type" value="Genomic_DNA"/>
</dbReference>
<dbReference type="PROSITE" id="PS00107">
    <property type="entry name" value="PROTEIN_KINASE_ATP"/>
    <property type="match status" value="1"/>
</dbReference>
<keyword evidence="1" id="KW-0723">Serine/threonine-protein kinase</keyword>
<reference evidence="6" key="1">
    <citation type="submission" date="2020-04" db="EMBL/GenBank/DDBJ databases">
        <authorList>
            <person name="Alioto T."/>
            <person name="Alioto T."/>
            <person name="Gomez Garrido J."/>
        </authorList>
    </citation>
    <scope>NUCLEOTIDE SEQUENCE</scope>
    <source>
        <strain evidence="6">A484AB</strain>
    </source>
</reference>
<dbReference type="GO" id="GO:0005524">
    <property type="term" value="F:ATP binding"/>
    <property type="evidence" value="ECO:0007669"/>
    <property type="project" value="UniProtKB-UniRule"/>
</dbReference>
<dbReference type="PANTHER" id="PTHR24347">
    <property type="entry name" value="SERINE/THREONINE-PROTEIN KINASE"/>
    <property type="match status" value="1"/>
</dbReference>
<evidence type="ECO:0000256" key="2">
    <source>
        <dbReference type="ARBA" id="ARBA00022679"/>
    </source>
</evidence>
<name>A0A6S7J9F8_PARCT</name>
<evidence type="ECO:0000313" key="6">
    <source>
        <dbReference type="EMBL" id="CAB4028686.1"/>
    </source>
</evidence>
<gene>
    <name evidence="6" type="ORF">PACLA_8A088834</name>
</gene>
<dbReference type="InterPro" id="IPR000719">
    <property type="entry name" value="Prot_kinase_dom"/>
</dbReference>
<dbReference type="FunFam" id="3.30.200.20:FF:000315">
    <property type="entry name" value="Calcium-dependent protein kinase 3"/>
    <property type="match status" value="1"/>
</dbReference>
<sequence>RNIQNSRKDRLSIHGFYKIGKIIGDGNFSVVRECRNRRTGQKYALKIVNKARVKGKEYFVENETAILRRISHPNIVQLFEEYESAKEIFLVLELVQVW</sequence>
<keyword evidence="3" id="KW-0547">Nucleotide-binding</keyword>
<accession>A0A6S7J9F8</accession>
<dbReference type="SUPFAM" id="SSF56112">
    <property type="entry name" value="Protein kinase-like (PK-like)"/>
    <property type="match status" value="1"/>
</dbReference>
<evidence type="ECO:0000256" key="3">
    <source>
        <dbReference type="ARBA" id="ARBA00022741"/>
    </source>
</evidence>
<keyword evidence="5" id="KW-0067">ATP-binding</keyword>
<dbReference type="Gene3D" id="3.30.200.20">
    <property type="entry name" value="Phosphorylase Kinase, domain 1"/>
    <property type="match status" value="1"/>
</dbReference>
<feature type="non-terminal residue" evidence="6">
    <location>
        <position position="98"/>
    </location>
</feature>
<evidence type="ECO:0000256" key="1">
    <source>
        <dbReference type="ARBA" id="ARBA00022527"/>
    </source>
</evidence>
<keyword evidence="7" id="KW-1185">Reference proteome</keyword>
<evidence type="ECO:0000313" key="7">
    <source>
        <dbReference type="Proteomes" id="UP001152795"/>
    </source>
</evidence>
<proteinExistence type="predicted"/>
<dbReference type="GO" id="GO:0004674">
    <property type="term" value="F:protein serine/threonine kinase activity"/>
    <property type="evidence" value="ECO:0007669"/>
    <property type="project" value="UniProtKB-KW"/>
</dbReference>
<evidence type="ECO:0000256" key="5">
    <source>
        <dbReference type="ARBA" id="ARBA00022840"/>
    </source>
</evidence>
<dbReference type="InterPro" id="IPR011009">
    <property type="entry name" value="Kinase-like_dom_sf"/>
</dbReference>
<dbReference type="OrthoDB" id="1738954at2759"/>
<protein>
    <submittedName>
        <fullName evidence="6">Serine threonine- kinase DCLK1-like isoform X4</fullName>
    </submittedName>
</protein>
<dbReference type="Proteomes" id="UP001152795">
    <property type="component" value="Unassembled WGS sequence"/>
</dbReference>
<keyword evidence="4 6" id="KW-0418">Kinase</keyword>
<organism evidence="6 7">
    <name type="scientific">Paramuricea clavata</name>
    <name type="common">Red gorgonian</name>
    <name type="synonym">Violescent sea-whip</name>
    <dbReference type="NCBI Taxonomy" id="317549"/>
    <lineage>
        <taxon>Eukaryota</taxon>
        <taxon>Metazoa</taxon>
        <taxon>Cnidaria</taxon>
        <taxon>Anthozoa</taxon>
        <taxon>Octocorallia</taxon>
        <taxon>Malacalcyonacea</taxon>
        <taxon>Plexauridae</taxon>
        <taxon>Paramuricea</taxon>
    </lineage>
</organism>
<dbReference type="AlphaFoldDB" id="A0A6S7J9F8"/>
<dbReference type="Pfam" id="PF00069">
    <property type="entry name" value="Pkinase"/>
    <property type="match status" value="1"/>
</dbReference>
<comment type="caution">
    <text evidence="6">The sequence shown here is derived from an EMBL/GenBank/DDBJ whole genome shotgun (WGS) entry which is preliminary data.</text>
</comment>
<keyword evidence="2" id="KW-0808">Transferase</keyword>
<dbReference type="InterPro" id="IPR017441">
    <property type="entry name" value="Protein_kinase_ATP_BS"/>
</dbReference>